<dbReference type="AlphaFoldDB" id="A0A1H8I917"/>
<feature type="signal peptide" evidence="1">
    <location>
        <begin position="1"/>
        <end position="19"/>
    </location>
</feature>
<proteinExistence type="predicted"/>
<evidence type="ECO:0000256" key="1">
    <source>
        <dbReference type="SAM" id="SignalP"/>
    </source>
</evidence>
<keyword evidence="3" id="KW-1185">Reference proteome</keyword>
<evidence type="ECO:0000313" key="2">
    <source>
        <dbReference type="EMBL" id="SEN64762.1"/>
    </source>
</evidence>
<protein>
    <submittedName>
        <fullName evidence="2">Uncharacterized protein</fullName>
    </submittedName>
</protein>
<dbReference type="RefSeq" id="WP_217646619.1">
    <property type="nucleotide sequence ID" value="NZ_FOCO01000019.1"/>
</dbReference>
<keyword evidence="1" id="KW-0732">Signal</keyword>
<name>A0A1H8I917_9RHOB</name>
<dbReference type="Proteomes" id="UP000183002">
    <property type="component" value="Unassembled WGS sequence"/>
</dbReference>
<dbReference type="STRING" id="1077947.SAMN05216227_101948"/>
<gene>
    <name evidence="2" type="ORF">SAMN05216227_101948</name>
</gene>
<sequence>MIRATLITLILTLAAPALAPPAMAEVRLGKNVRIGGHDASNQTFTKTKRGEYNITTTAPKNPGCKWRKNKDGSKTKVFNLQKSSDPFRLGLNT</sequence>
<feature type="chain" id="PRO_5010322023" evidence="1">
    <location>
        <begin position="20"/>
        <end position="93"/>
    </location>
</feature>
<organism evidence="2 3">
    <name type="scientific">Pseudorhodobacter antarcticus</name>
    <dbReference type="NCBI Taxonomy" id="1077947"/>
    <lineage>
        <taxon>Bacteria</taxon>
        <taxon>Pseudomonadati</taxon>
        <taxon>Pseudomonadota</taxon>
        <taxon>Alphaproteobacteria</taxon>
        <taxon>Rhodobacterales</taxon>
        <taxon>Paracoccaceae</taxon>
        <taxon>Pseudorhodobacter</taxon>
    </lineage>
</organism>
<reference evidence="2 3" key="1">
    <citation type="submission" date="2016-10" db="EMBL/GenBank/DDBJ databases">
        <authorList>
            <person name="de Groot N.N."/>
        </authorList>
    </citation>
    <scope>NUCLEOTIDE SEQUENCE [LARGE SCALE GENOMIC DNA]</scope>
    <source>
        <strain evidence="2 3">CGMCC 1.10836</strain>
    </source>
</reference>
<dbReference type="EMBL" id="FOCO01000019">
    <property type="protein sequence ID" value="SEN64762.1"/>
    <property type="molecule type" value="Genomic_DNA"/>
</dbReference>
<accession>A0A1H8I917</accession>
<evidence type="ECO:0000313" key="3">
    <source>
        <dbReference type="Proteomes" id="UP000183002"/>
    </source>
</evidence>